<dbReference type="EMBL" id="CAXDID020000639">
    <property type="protein sequence ID" value="CAL6107666.1"/>
    <property type="molecule type" value="Genomic_DNA"/>
</dbReference>
<dbReference type="EMBL" id="CATOUU010000903">
    <property type="protein sequence ID" value="CAI9958244.1"/>
    <property type="molecule type" value="Genomic_DNA"/>
</dbReference>
<protein>
    <submittedName>
        <fullName evidence="3">Hypothetical_protein</fullName>
    </submittedName>
</protein>
<reference evidence="3 5" key="2">
    <citation type="submission" date="2024-07" db="EMBL/GenBank/DDBJ databases">
        <authorList>
            <person name="Akdeniz Z."/>
        </authorList>
    </citation>
    <scope>NUCLEOTIDE SEQUENCE [LARGE SCALE GENOMIC DNA]</scope>
</reference>
<dbReference type="Proteomes" id="UP001642409">
    <property type="component" value="Unassembled WGS sequence"/>
</dbReference>
<evidence type="ECO:0000313" key="1">
    <source>
        <dbReference type="EMBL" id="CAI9958241.1"/>
    </source>
</evidence>
<evidence type="ECO:0000313" key="4">
    <source>
        <dbReference type="EMBL" id="CAL6107672.1"/>
    </source>
</evidence>
<dbReference type="EMBL" id="CATOUU010000903">
    <property type="protein sequence ID" value="CAI9958241.1"/>
    <property type="molecule type" value="Genomic_DNA"/>
</dbReference>
<evidence type="ECO:0000313" key="3">
    <source>
        <dbReference type="EMBL" id="CAL6107666.1"/>
    </source>
</evidence>
<accession>A0AA86QFB2</accession>
<evidence type="ECO:0000313" key="5">
    <source>
        <dbReference type="Proteomes" id="UP001642409"/>
    </source>
</evidence>
<gene>
    <name evidence="1" type="ORF">HINF_LOCUS45886</name>
    <name evidence="2" type="ORF">HINF_LOCUS45889</name>
    <name evidence="3" type="ORF">HINF_LOCUS74599</name>
    <name evidence="4" type="ORF">HINF_LOCUS74602</name>
</gene>
<comment type="caution">
    <text evidence="2">The sequence shown here is derived from an EMBL/GenBank/DDBJ whole genome shotgun (WGS) entry which is preliminary data.</text>
</comment>
<reference evidence="2" key="1">
    <citation type="submission" date="2023-06" db="EMBL/GenBank/DDBJ databases">
        <authorList>
            <person name="Kurt Z."/>
        </authorList>
    </citation>
    <scope>NUCLEOTIDE SEQUENCE</scope>
</reference>
<name>A0AA86QFB2_9EUKA</name>
<dbReference type="AlphaFoldDB" id="A0AA86QFB2"/>
<sequence length="115" mass="13213">MRKKNTSSISKRPSRLSQMFSIDETDEPSDSQQMQSLVSVAGLRRSLNLTGSSSCDVLWDESSRNDVLMKKIKVVEGRKRVVDIFIDTSSESFSKNVVEQDEYDIYNYFNDVKFL</sequence>
<dbReference type="EMBL" id="CAXDID020000639">
    <property type="protein sequence ID" value="CAL6107672.1"/>
    <property type="molecule type" value="Genomic_DNA"/>
</dbReference>
<proteinExistence type="predicted"/>
<organism evidence="2">
    <name type="scientific">Hexamita inflata</name>
    <dbReference type="NCBI Taxonomy" id="28002"/>
    <lineage>
        <taxon>Eukaryota</taxon>
        <taxon>Metamonada</taxon>
        <taxon>Diplomonadida</taxon>
        <taxon>Hexamitidae</taxon>
        <taxon>Hexamitinae</taxon>
        <taxon>Hexamita</taxon>
    </lineage>
</organism>
<keyword evidence="5" id="KW-1185">Reference proteome</keyword>
<evidence type="ECO:0000313" key="2">
    <source>
        <dbReference type="EMBL" id="CAI9958244.1"/>
    </source>
</evidence>